<feature type="domain" description="RNase H type-1" evidence="12">
    <location>
        <begin position="1"/>
        <end position="139"/>
    </location>
</feature>
<evidence type="ECO:0000256" key="4">
    <source>
        <dbReference type="ARBA" id="ARBA00012180"/>
    </source>
</evidence>
<keyword evidence="5 10" id="KW-0540">Nuclease</keyword>
<evidence type="ECO:0000256" key="1">
    <source>
        <dbReference type="ARBA" id="ARBA00000077"/>
    </source>
</evidence>
<dbReference type="OrthoDB" id="7845843at2"/>
<sequence length="227" mass="24197">MRTIVYADGGCDPNPGPGGWGVVIQAPEGTVELCGGDPQSTNNRMELTAAIRALEHFPEGAAIEMRCDSQYVVKSVTEWIRGWKLKGWRTTTGPVKNVELMQRLDELAARRDVRWVWVKGHAGEAGNERADRLAAQGRRQALGLAPRPEAGPALAPVPPSPPVEPAPRGTSIPVEGALGLRLARAAKQAGTTPQAYVDEVLRLALDLGPDGLAALREAARIRKAPAA</sequence>
<keyword evidence="9 10" id="KW-0460">Magnesium</keyword>
<feature type="binding site" evidence="10">
    <location>
        <position position="46"/>
    </location>
    <ligand>
        <name>Mg(2+)</name>
        <dbReference type="ChEBI" id="CHEBI:18420"/>
        <label>1</label>
    </ligand>
</feature>
<comment type="similarity">
    <text evidence="2 10">Belongs to the RNase H family.</text>
</comment>
<keyword evidence="8 10" id="KW-0378">Hydrolase</keyword>
<dbReference type="PROSITE" id="PS50879">
    <property type="entry name" value="RNASE_H_1"/>
    <property type="match status" value="1"/>
</dbReference>
<dbReference type="NCBIfam" id="NF001236">
    <property type="entry name" value="PRK00203.1"/>
    <property type="match status" value="1"/>
</dbReference>
<comment type="function">
    <text evidence="10">Endonuclease that specifically degrades the RNA of RNA-DNA hybrids.</text>
</comment>
<comment type="subunit">
    <text evidence="3 10">Monomer.</text>
</comment>
<evidence type="ECO:0000256" key="5">
    <source>
        <dbReference type="ARBA" id="ARBA00022722"/>
    </source>
</evidence>
<dbReference type="SUPFAM" id="SSF53098">
    <property type="entry name" value="Ribonuclease H-like"/>
    <property type="match status" value="1"/>
</dbReference>
<reference evidence="13 14" key="1">
    <citation type="submission" date="2015-03" db="EMBL/GenBank/DDBJ databases">
        <title>Genome sequencing of Methylobacterium variabile DSM 16961.</title>
        <authorList>
            <person name="Chaudhry V."/>
            <person name="Patil P.B."/>
        </authorList>
    </citation>
    <scope>NUCLEOTIDE SEQUENCE [LARGE SCALE GENOMIC DNA]</scope>
    <source>
        <strain evidence="13 14">DSM 16961</strain>
    </source>
</reference>
<evidence type="ECO:0000256" key="7">
    <source>
        <dbReference type="ARBA" id="ARBA00022759"/>
    </source>
</evidence>
<comment type="cofactor">
    <cofactor evidence="10">
        <name>Mg(2+)</name>
        <dbReference type="ChEBI" id="CHEBI:18420"/>
    </cofactor>
    <text evidence="10">Binds 1 Mg(2+) ion per subunit. May bind a second metal ion at a regulatory site, or after substrate binding.</text>
</comment>
<feature type="region of interest" description="Disordered" evidence="11">
    <location>
        <begin position="146"/>
        <end position="168"/>
    </location>
</feature>
<evidence type="ECO:0000256" key="2">
    <source>
        <dbReference type="ARBA" id="ARBA00005300"/>
    </source>
</evidence>
<keyword evidence="10" id="KW-0963">Cytoplasm</keyword>
<name>A0A0J6T9S9_9HYPH</name>
<evidence type="ECO:0000313" key="14">
    <source>
        <dbReference type="Proteomes" id="UP000035955"/>
    </source>
</evidence>
<evidence type="ECO:0000256" key="11">
    <source>
        <dbReference type="SAM" id="MobiDB-lite"/>
    </source>
</evidence>
<proteinExistence type="inferred from homology"/>
<dbReference type="GO" id="GO:0003676">
    <property type="term" value="F:nucleic acid binding"/>
    <property type="evidence" value="ECO:0007669"/>
    <property type="project" value="InterPro"/>
</dbReference>
<dbReference type="GO" id="GO:0004523">
    <property type="term" value="F:RNA-DNA hybrid ribonuclease activity"/>
    <property type="evidence" value="ECO:0007669"/>
    <property type="project" value="UniProtKB-UniRule"/>
</dbReference>
<protein>
    <recommendedName>
        <fullName evidence="4 10">Ribonuclease H</fullName>
        <shortName evidence="10">RNase H</shortName>
        <ecNumber evidence="4 10">3.1.26.4</ecNumber>
    </recommendedName>
</protein>
<organism evidence="13 14">
    <name type="scientific">Methylobacterium variabile</name>
    <dbReference type="NCBI Taxonomy" id="298794"/>
    <lineage>
        <taxon>Bacteria</taxon>
        <taxon>Pseudomonadati</taxon>
        <taxon>Pseudomonadota</taxon>
        <taxon>Alphaproteobacteria</taxon>
        <taxon>Hyphomicrobiales</taxon>
        <taxon>Methylobacteriaceae</taxon>
        <taxon>Methylobacterium</taxon>
    </lineage>
</organism>
<dbReference type="InterPro" id="IPR002156">
    <property type="entry name" value="RNaseH_domain"/>
</dbReference>
<dbReference type="GO" id="GO:0005737">
    <property type="term" value="C:cytoplasm"/>
    <property type="evidence" value="ECO:0007669"/>
    <property type="project" value="UniProtKB-SubCell"/>
</dbReference>
<feature type="binding site" evidence="10">
    <location>
        <position position="131"/>
    </location>
    <ligand>
        <name>Mg(2+)</name>
        <dbReference type="ChEBI" id="CHEBI:18420"/>
        <label>2</label>
    </ligand>
</feature>
<dbReference type="GO" id="GO:0043137">
    <property type="term" value="P:DNA replication, removal of RNA primer"/>
    <property type="evidence" value="ECO:0007669"/>
    <property type="project" value="TreeGrafter"/>
</dbReference>
<dbReference type="PATRIC" id="fig|298794.3.peg.1726"/>
<evidence type="ECO:0000256" key="6">
    <source>
        <dbReference type="ARBA" id="ARBA00022723"/>
    </source>
</evidence>
<keyword evidence="14" id="KW-1185">Reference proteome</keyword>
<evidence type="ECO:0000259" key="12">
    <source>
        <dbReference type="PROSITE" id="PS50879"/>
    </source>
</evidence>
<dbReference type="PANTHER" id="PTHR10642:SF26">
    <property type="entry name" value="RIBONUCLEASE H1"/>
    <property type="match status" value="1"/>
</dbReference>
<comment type="caution">
    <text evidence="13">The sequence shown here is derived from an EMBL/GenBank/DDBJ whole genome shotgun (WGS) entry which is preliminary data.</text>
</comment>
<evidence type="ECO:0000256" key="9">
    <source>
        <dbReference type="ARBA" id="ARBA00022842"/>
    </source>
</evidence>
<keyword evidence="6 10" id="KW-0479">Metal-binding</keyword>
<dbReference type="Pfam" id="PF00075">
    <property type="entry name" value="RNase_H"/>
    <property type="match status" value="1"/>
</dbReference>
<evidence type="ECO:0000256" key="10">
    <source>
        <dbReference type="HAMAP-Rule" id="MF_00042"/>
    </source>
</evidence>
<dbReference type="CDD" id="cd09278">
    <property type="entry name" value="RNase_HI_prokaryote_like"/>
    <property type="match status" value="1"/>
</dbReference>
<feature type="binding site" evidence="10">
    <location>
        <position position="8"/>
    </location>
    <ligand>
        <name>Mg(2+)</name>
        <dbReference type="ChEBI" id="CHEBI:18420"/>
        <label>2</label>
    </ligand>
</feature>
<dbReference type="EC" id="3.1.26.4" evidence="4 10"/>
<dbReference type="Gene3D" id="3.30.420.10">
    <property type="entry name" value="Ribonuclease H-like superfamily/Ribonuclease H"/>
    <property type="match status" value="1"/>
</dbReference>
<dbReference type="HAMAP" id="MF_00042">
    <property type="entry name" value="RNase_H"/>
    <property type="match status" value="1"/>
</dbReference>
<gene>
    <name evidence="10" type="primary">rnhA</name>
    <name evidence="13" type="ORF">VQ02_02420</name>
</gene>
<dbReference type="EMBL" id="LABY01000016">
    <property type="protein sequence ID" value="KMO42647.1"/>
    <property type="molecule type" value="Genomic_DNA"/>
</dbReference>
<evidence type="ECO:0000256" key="3">
    <source>
        <dbReference type="ARBA" id="ARBA00011245"/>
    </source>
</evidence>
<evidence type="ECO:0000256" key="8">
    <source>
        <dbReference type="ARBA" id="ARBA00022801"/>
    </source>
</evidence>
<dbReference type="InterPro" id="IPR036397">
    <property type="entry name" value="RNaseH_sf"/>
</dbReference>
<dbReference type="InterPro" id="IPR050092">
    <property type="entry name" value="RNase_H"/>
</dbReference>
<dbReference type="Proteomes" id="UP000035955">
    <property type="component" value="Unassembled WGS sequence"/>
</dbReference>
<comment type="catalytic activity">
    <reaction evidence="1 10">
        <text>Endonucleolytic cleavage to 5'-phosphomonoester.</text>
        <dbReference type="EC" id="3.1.26.4"/>
    </reaction>
</comment>
<feature type="compositionally biased region" description="Pro residues" evidence="11">
    <location>
        <begin position="155"/>
        <end position="165"/>
    </location>
</feature>
<feature type="binding site" evidence="10">
    <location>
        <position position="8"/>
    </location>
    <ligand>
        <name>Mg(2+)</name>
        <dbReference type="ChEBI" id="CHEBI:18420"/>
        <label>1</label>
    </ligand>
</feature>
<dbReference type="AlphaFoldDB" id="A0A0J6T9S9"/>
<comment type="subcellular location">
    <subcellularLocation>
        <location evidence="10">Cytoplasm</location>
    </subcellularLocation>
</comment>
<dbReference type="InterPro" id="IPR022892">
    <property type="entry name" value="RNaseHI"/>
</dbReference>
<dbReference type="GO" id="GO:0000287">
    <property type="term" value="F:magnesium ion binding"/>
    <property type="evidence" value="ECO:0007669"/>
    <property type="project" value="UniProtKB-UniRule"/>
</dbReference>
<accession>A0A0J6T9S9</accession>
<feature type="binding site" evidence="10">
    <location>
        <position position="68"/>
    </location>
    <ligand>
        <name>Mg(2+)</name>
        <dbReference type="ChEBI" id="CHEBI:18420"/>
        <label>1</label>
    </ligand>
</feature>
<evidence type="ECO:0000313" key="13">
    <source>
        <dbReference type="EMBL" id="KMO42647.1"/>
    </source>
</evidence>
<dbReference type="RefSeq" id="WP_048442563.1">
    <property type="nucleotide sequence ID" value="NZ_LABY01000016.1"/>
</dbReference>
<keyword evidence="7 10" id="KW-0255">Endonuclease</keyword>
<dbReference type="PANTHER" id="PTHR10642">
    <property type="entry name" value="RIBONUCLEASE H1"/>
    <property type="match status" value="1"/>
</dbReference>
<dbReference type="InterPro" id="IPR012337">
    <property type="entry name" value="RNaseH-like_sf"/>
</dbReference>